<reference evidence="2" key="1">
    <citation type="journal article" date="2019" name="Int. J. Syst. Evol. Microbiol.">
        <title>The Global Catalogue of Microorganisms (GCM) 10K type strain sequencing project: providing services to taxonomists for standard genome sequencing and annotation.</title>
        <authorList>
            <consortium name="The Broad Institute Genomics Platform"/>
            <consortium name="The Broad Institute Genome Sequencing Center for Infectious Disease"/>
            <person name="Wu L."/>
            <person name="Ma J."/>
        </authorList>
    </citation>
    <scope>NUCLEOTIDE SEQUENCE [LARGE SCALE GENOMIC DNA]</scope>
    <source>
        <strain evidence="2">NBRC 112299</strain>
    </source>
</reference>
<dbReference type="Proteomes" id="UP001157125">
    <property type="component" value="Unassembled WGS sequence"/>
</dbReference>
<sequence>MARHGDGVLVAPDRTAFGLTRADHDAQRLVSLLLSTGACRERRIVGGDGAGTDGDRIDGATDLMGVFARVVAGDPRLVPSAAAMRPSSVAAHFAMT</sequence>
<evidence type="ECO:0000313" key="1">
    <source>
        <dbReference type="EMBL" id="GMA37646.1"/>
    </source>
</evidence>
<organism evidence="1 2">
    <name type="scientific">Demequina litorisediminis</name>
    <dbReference type="NCBI Taxonomy" id="1849022"/>
    <lineage>
        <taxon>Bacteria</taxon>
        <taxon>Bacillati</taxon>
        <taxon>Actinomycetota</taxon>
        <taxon>Actinomycetes</taxon>
        <taxon>Micrococcales</taxon>
        <taxon>Demequinaceae</taxon>
        <taxon>Demequina</taxon>
    </lineage>
</organism>
<comment type="caution">
    <text evidence="1">The sequence shown here is derived from an EMBL/GenBank/DDBJ whole genome shotgun (WGS) entry which is preliminary data.</text>
</comment>
<dbReference type="EMBL" id="BSUN01000001">
    <property type="protein sequence ID" value="GMA37646.1"/>
    <property type="molecule type" value="Genomic_DNA"/>
</dbReference>
<proteinExistence type="predicted"/>
<protein>
    <submittedName>
        <fullName evidence="1">Uncharacterized protein</fullName>
    </submittedName>
</protein>
<evidence type="ECO:0000313" key="2">
    <source>
        <dbReference type="Proteomes" id="UP001157125"/>
    </source>
</evidence>
<name>A0ABQ6IIV1_9MICO</name>
<keyword evidence="2" id="KW-1185">Reference proteome</keyword>
<accession>A0ABQ6IIV1</accession>
<gene>
    <name evidence="1" type="ORF">GCM10025876_38500</name>
</gene>